<evidence type="ECO:0000313" key="2">
    <source>
        <dbReference type="EMBL" id="RPA87891.1"/>
    </source>
</evidence>
<name>A0A3N4IUF8_ASCIM</name>
<evidence type="ECO:0000313" key="3">
    <source>
        <dbReference type="Proteomes" id="UP000275078"/>
    </source>
</evidence>
<feature type="compositionally biased region" description="Basic and acidic residues" evidence="1">
    <location>
        <begin position="70"/>
        <end position="79"/>
    </location>
</feature>
<organism evidence="2 3">
    <name type="scientific">Ascobolus immersus RN42</name>
    <dbReference type="NCBI Taxonomy" id="1160509"/>
    <lineage>
        <taxon>Eukaryota</taxon>
        <taxon>Fungi</taxon>
        <taxon>Dikarya</taxon>
        <taxon>Ascomycota</taxon>
        <taxon>Pezizomycotina</taxon>
        <taxon>Pezizomycetes</taxon>
        <taxon>Pezizales</taxon>
        <taxon>Ascobolaceae</taxon>
        <taxon>Ascobolus</taxon>
    </lineage>
</organism>
<feature type="compositionally biased region" description="Basic and acidic residues" evidence="1">
    <location>
        <begin position="30"/>
        <end position="63"/>
    </location>
</feature>
<gene>
    <name evidence="2" type="ORF">BJ508DRAFT_320009</name>
</gene>
<feature type="compositionally biased region" description="Basic and acidic residues" evidence="1">
    <location>
        <begin position="283"/>
        <end position="295"/>
    </location>
</feature>
<feature type="region of interest" description="Disordered" evidence="1">
    <location>
        <begin position="903"/>
        <end position="995"/>
    </location>
</feature>
<feature type="region of interest" description="Disordered" evidence="1">
    <location>
        <begin position="1"/>
        <end position="90"/>
    </location>
</feature>
<feature type="region of interest" description="Disordered" evidence="1">
    <location>
        <begin position="208"/>
        <end position="237"/>
    </location>
</feature>
<feature type="compositionally biased region" description="Basic and acidic residues" evidence="1">
    <location>
        <begin position="733"/>
        <end position="751"/>
    </location>
</feature>
<dbReference type="AlphaFoldDB" id="A0A3N4IUF8"/>
<feature type="region of interest" description="Disordered" evidence="1">
    <location>
        <begin position="334"/>
        <end position="379"/>
    </location>
</feature>
<feature type="region of interest" description="Disordered" evidence="1">
    <location>
        <begin position="791"/>
        <end position="840"/>
    </location>
</feature>
<keyword evidence="3" id="KW-1185">Reference proteome</keyword>
<feature type="region of interest" description="Disordered" evidence="1">
    <location>
        <begin position="415"/>
        <end position="438"/>
    </location>
</feature>
<feature type="compositionally biased region" description="Polar residues" evidence="1">
    <location>
        <begin position="417"/>
        <end position="430"/>
    </location>
</feature>
<feature type="region of interest" description="Disordered" evidence="1">
    <location>
        <begin position="279"/>
        <end position="299"/>
    </location>
</feature>
<proteinExistence type="predicted"/>
<dbReference type="Proteomes" id="UP000275078">
    <property type="component" value="Unassembled WGS sequence"/>
</dbReference>
<sequence>MDSQGNASPGYSGDIDESSSSESHKHGHHLKETLKHGGHRLKETLKDAFARGSSDDSKYDGHSEGGVPLEKSDARTREGDLDEFVPISKGQEERLHEVARHKEVVDDGRSRIRSESVVAHLPVDDVGKKQYGKTKWPVLPSDENAEVVSSIDSVLGLEETAVPNIMIEPANVALFVPFIDEKSIDNENTYATLPSDNEELTAYLEDRRKKREEEEEDQSMIVEDGSTRSTDAPDSPNIKLSALKYEADPLMDIQQHEDVDAKQAAEEAGRQAEFAQAQISLDLSRKDSDSPKETDIDAASTIVETGSTATLVSNEDDSAEMEKRISGLIRKAALARANRGRKPAGKDNIESDGVFGDDEYSATDAEPHASHIGNIPDCPSRKVFKEASATVQHDKSIDRASEPLSTMLAEHLLGTGARSTTITPNPQSDSAEVEYSFQPSQNNTHELANMAPTDGKISVNETRAELGKDIPTEDASTHLKDPEFVAESTGKYASSDEDETDDEYRPIPVRSVFKVKGASVRPGPTLGDEYAAAKPLPVRDPAVVEKEREQERVQLLAVLQTPIEEPYPRPTAIKGLDGKFRCSDPRCSEKTYRSEVSVNVAIPNHHTVPTATGRPVNDILSIKPLTEKDRLGLLDLYKKSVARTQECEDLSRIGKELERGNIREHSIPFRSTGAYLLNNIGQMQTEIDPDFDYGGSEKENNVPPYRIDNPEKERIALKAFKDELPPYGDDFDEPRLPIRASEKGHVERSTPEDDDEDLGPSLIGAAREELTSVIDSGRNVLSAIFSAGKSIIPGGSTGQANPQGAEAGSKAADVKMPEEEFSTEDRPHEDASDNVSLVEKVKDSTGKVPLHVDLPRHEDFAEKVKLVEAAREEHSNVVESRKNEGVLSSLLNAGRSIIPVGNAKEVSSSSSECGPKTPAEEIADASVPEENMDKKAVEISTQKSDTADKKPVDVSAAEIDSSGQRDANASAAKVEDNETKGGLMNTARESISTATDTAREGINTAIDTVAAAIINAGKTIAPVGTFNTVPEEKDLKANFSGTEDSEDGGVRLGGDAKLE</sequence>
<protein>
    <submittedName>
        <fullName evidence="2">Uncharacterized protein</fullName>
    </submittedName>
</protein>
<reference evidence="2 3" key="1">
    <citation type="journal article" date="2018" name="Nat. Ecol. Evol.">
        <title>Pezizomycetes genomes reveal the molecular basis of ectomycorrhizal truffle lifestyle.</title>
        <authorList>
            <person name="Murat C."/>
            <person name="Payen T."/>
            <person name="Noel B."/>
            <person name="Kuo A."/>
            <person name="Morin E."/>
            <person name="Chen J."/>
            <person name="Kohler A."/>
            <person name="Krizsan K."/>
            <person name="Balestrini R."/>
            <person name="Da Silva C."/>
            <person name="Montanini B."/>
            <person name="Hainaut M."/>
            <person name="Levati E."/>
            <person name="Barry K.W."/>
            <person name="Belfiori B."/>
            <person name="Cichocki N."/>
            <person name="Clum A."/>
            <person name="Dockter R.B."/>
            <person name="Fauchery L."/>
            <person name="Guy J."/>
            <person name="Iotti M."/>
            <person name="Le Tacon F."/>
            <person name="Lindquist E.A."/>
            <person name="Lipzen A."/>
            <person name="Malagnac F."/>
            <person name="Mello A."/>
            <person name="Molinier V."/>
            <person name="Miyauchi S."/>
            <person name="Poulain J."/>
            <person name="Riccioni C."/>
            <person name="Rubini A."/>
            <person name="Sitrit Y."/>
            <person name="Splivallo R."/>
            <person name="Traeger S."/>
            <person name="Wang M."/>
            <person name="Zifcakova L."/>
            <person name="Wipf D."/>
            <person name="Zambonelli A."/>
            <person name="Paolocci F."/>
            <person name="Nowrousian M."/>
            <person name="Ottonello S."/>
            <person name="Baldrian P."/>
            <person name="Spatafora J.W."/>
            <person name="Henrissat B."/>
            <person name="Nagy L.G."/>
            <person name="Aury J.M."/>
            <person name="Wincker P."/>
            <person name="Grigoriev I.V."/>
            <person name="Bonfante P."/>
            <person name="Martin F.M."/>
        </authorList>
    </citation>
    <scope>NUCLEOTIDE SEQUENCE [LARGE SCALE GENOMIC DNA]</scope>
    <source>
        <strain evidence="2 3">RN42</strain>
    </source>
</reference>
<feature type="compositionally biased region" description="Basic and acidic residues" evidence="1">
    <location>
        <begin position="812"/>
        <end position="831"/>
    </location>
</feature>
<feature type="region of interest" description="Disordered" evidence="1">
    <location>
        <begin position="1036"/>
        <end position="1059"/>
    </location>
</feature>
<feature type="region of interest" description="Disordered" evidence="1">
    <location>
        <begin position="724"/>
        <end position="760"/>
    </location>
</feature>
<evidence type="ECO:0000256" key="1">
    <source>
        <dbReference type="SAM" id="MobiDB-lite"/>
    </source>
</evidence>
<dbReference type="EMBL" id="ML119645">
    <property type="protein sequence ID" value="RPA87891.1"/>
    <property type="molecule type" value="Genomic_DNA"/>
</dbReference>
<accession>A0A3N4IUF8</accession>